<feature type="transmembrane region" description="Helical" evidence="6">
    <location>
        <begin position="194"/>
        <end position="217"/>
    </location>
</feature>
<evidence type="ECO:0000256" key="4">
    <source>
        <dbReference type="ARBA" id="ARBA00022989"/>
    </source>
</evidence>
<dbReference type="InterPro" id="IPR032694">
    <property type="entry name" value="CopC/D"/>
</dbReference>
<dbReference type="GO" id="GO:0006825">
    <property type="term" value="P:copper ion transport"/>
    <property type="evidence" value="ECO:0007669"/>
    <property type="project" value="InterPro"/>
</dbReference>
<organism evidence="8 9">
    <name type="scientific">Diaminobutyricimonas aerilata</name>
    <dbReference type="NCBI Taxonomy" id="1162967"/>
    <lineage>
        <taxon>Bacteria</taxon>
        <taxon>Bacillati</taxon>
        <taxon>Actinomycetota</taxon>
        <taxon>Actinomycetes</taxon>
        <taxon>Micrococcales</taxon>
        <taxon>Microbacteriaceae</taxon>
        <taxon>Diaminobutyricimonas</taxon>
    </lineage>
</organism>
<feature type="transmembrane region" description="Helical" evidence="6">
    <location>
        <begin position="262"/>
        <end position="282"/>
    </location>
</feature>
<proteinExistence type="predicted"/>
<evidence type="ECO:0000313" key="9">
    <source>
        <dbReference type="Proteomes" id="UP000228758"/>
    </source>
</evidence>
<sequence length="659" mass="70622">MVNRAVRVLGPAVLLLVALIALFATLAYGGGAAAPELTRDPGALVRYGLPTAKLLFNIGAAGTIGALALAVFAFSRDEAGYGRALDVAAGSAALWAVASLASSLFSFLSLGASLTLDDRFGDAYAAYLTSIESGQAWLGTTLLAAAITVVCFGARNQVVILVTAIVGVLALIPISQQGHAAGSADHDAAVTAIWLHMVGAAVWLGGLITLALVRNVVAKERLVRLVERYSSLALACFVVVAVSGVVSAQIRIGSWEYLLSTYGVLVLVKSAALLALGLFGAVQRRIVIRRMADAPAGAEGRRFALLVVAELAFMGLASGVASGLARTRTPIPDTPASELTDPTPAELLTGRPLPPELTLERYLTTWDFDLLFTILCGFGLFFYLAGVWRLHRRGDRWPVHRTVLWVAGILLLFWITNGGVNAYEHYLFSAHMLAHMMLGMMVPVLLVPGAPVTLALRAIRKRQDGSRGAREWIMWAVHSKVAGVLANPIVAAVIFAGSLWVFYYSPLFSWATTDHVGHWWMVTHFLISGYLFVQALIGVDPVPYRAPYPLRLLLLLGTMAFHAFFGLAIMSGTGLLLADWYGAMGREWGPSALADQQAGGGIAWSVGEIPTVILAFVVAVMWSRDDSKEAKRRDRAAERDGDAELNAYNDMLAARSDRR</sequence>
<evidence type="ECO:0000256" key="1">
    <source>
        <dbReference type="ARBA" id="ARBA00004651"/>
    </source>
</evidence>
<dbReference type="Proteomes" id="UP000228758">
    <property type="component" value="Unassembled WGS sequence"/>
</dbReference>
<feature type="transmembrane region" description="Helical" evidence="6">
    <location>
        <begin position="12"/>
        <end position="34"/>
    </location>
</feature>
<feature type="transmembrane region" description="Helical" evidence="6">
    <location>
        <begin position="370"/>
        <end position="390"/>
    </location>
</feature>
<keyword evidence="5 6" id="KW-0472">Membrane</keyword>
<evidence type="ECO:0000256" key="5">
    <source>
        <dbReference type="ARBA" id="ARBA00023136"/>
    </source>
</evidence>
<accession>A0A2M9CP47</accession>
<comment type="subcellular location">
    <subcellularLocation>
        <location evidence="1">Cell membrane</location>
        <topology evidence="1">Multi-pass membrane protein</topology>
    </subcellularLocation>
</comment>
<dbReference type="Pfam" id="PF05425">
    <property type="entry name" value="CopD"/>
    <property type="match status" value="1"/>
</dbReference>
<evidence type="ECO:0000256" key="3">
    <source>
        <dbReference type="ARBA" id="ARBA00022692"/>
    </source>
</evidence>
<protein>
    <submittedName>
        <fullName evidence="8">Putative copper resistance protein D</fullName>
    </submittedName>
</protein>
<dbReference type="RefSeq" id="WP_211282219.1">
    <property type="nucleotide sequence ID" value="NZ_PGFF01000001.1"/>
</dbReference>
<feature type="transmembrane region" description="Helical" evidence="6">
    <location>
        <begin position="158"/>
        <end position="174"/>
    </location>
</feature>
<dbReference type="PANTHER" id="PTHR34820:SF4">
    <property type="entry name" value="INNER MEMBRANE PROTEIN YEBZ"/>
    <property type="match status" value="1"/>
</dbReference>
<feature type="transmembrane region" description="Helical" evidence="6">
    <location>
        <begin position="229"/>
        <end position="250"/>
    </location>
</feature>
<gene>
    <name evidence="8" type="ORF">CLV46_3266</name>
</gene>
<feature type="transmembrane region" description="Helical" evidence="6">
    <location>
        <begin position="552"/>
        <end position="581"/>
    </location>
</feature>
<dbReference type="Pfam" id="PF09678">
    <property type="entry name" value="Caa3_CtaG"/>
    <property type="match status" value="1"/>
</dbReference>
<feature type="transmembrane region" description="Helical" evidence="6">
    <location>
        <begin position="402"/>
        <end position="420"/>
    </location>
</feature>
<feature type="transmembrane region" description="Helical" evidence="6">
    <location>
        <begin position="54"/>
        <end position="75"/>
    </location>
</feature>
<dbReference type="EMBL" id="PGFF01000001">
    <property type="protein sequence ID" value="PJJ73670.1"/>
    <property type="molecule type" value="Genomic_DNA"/>
</dbReference>
<feature type="transmembrane region" description="Helical" evidence="6">
    <location>
        <begin position="480"/>
        <end position="505"/>
    </location>
</feature>
<feature type="domain" description="Copper resistance protein D" evidence="7">
    <location>
        <begin position="224"/>
        <end position="323"/>
    </location>
</feature>
<keyword evidence="9" id="KW-1185">Reference proteome</keyword>
<dbReference type="InterPro" id="IPR008457">
    <property type="entry name" value="Cu-R_CopD_dom"/>
</dbReference>
<evidence type="ECO:0000256" key="2">
    <source>
        <dbReference type="ARBA" id="ARBA00022475"/>
    </source>
</evidence>
<feature type="transmembrane region" description="Helical" evidence="6">
    <location>
        <begin position="303"/>
        <end position="325"/>
    </location>
</feature>
<feature type="transmembrane region" description="Helical" evidence="6">
    <location>
        <begin position="601"/>
        <end position="623"/>
    </location>
</feature>
<evidence type="ECO:0000313" key="8">
    <source>
        <dbReference type="EMBL" id="PJJ73670.1"/>
    </source>
</evidence>
<feature type="transmembrane region" description="Helical" evidence="6">
    <location>
        <begin position="517"/>
        <end position="540"/>
    </location>
</feature>
<name>A0A2M9CP47_9MICO</name>
<feature type="transmembrane region" description="Helical" evidence="6">
    <location>
        <begin position="87"/>
        <end position="114"/>
    </location>
</feature>
<dbReference type="InterPro" id="IPR019108">
    <property type="entry name" value="Caa3_assmbl_CtaG-rel"/>
</dbReference>
<evidence type="ECO:0000259" key="7">
    <source>
        <dbReference type="Pfam" id="PF05425"/>
    </source>
</evidence>
<evidence type="ECO:0000256" key="6">
    <source>
        <dbReference type="SAM" id="Phobius"/>
    </source>
</evidence>
<feature type="transmembrane region" description="Helical" evidence="6">
    <location>
        <begin position="134"/>
        <end position="153"/>
    </location>
</feature>
<keyword evidence="2" id="KW-1003">Cell membrane</keyword>
<dbReference type="PANTHER" id="PTHR34820">
    <property type="entry name" value="INNER MEMBRANE PROTEIN YEBZ"/>
    <property type="match status" value="1"/>
</dbReference>
<feature type="transmembrane region" description="Helical" evidence="6">
    <location>
        <begin position="432"/>
        <end position="459"/>
    </location>
</feature>
<comment type="caution">
    <text evidence="8">The sequence shown here is derived from an EMBL/GenBank/DDBJ whole genome shotgun (WGS) entry which is preliminary data.</text>
</comment>
<dbReference type="GO" id="GO:0005886">
    <property type="term" value="C:plasma membrane"/>
    <property type="evidence" value="ECO:0007669"/>
    <property type="project" value="UniProtKB-SubCell"/>
</dbReference>
<dbReference type="AlphaFoldDB" id="A0A2M9CP47"/>
<reference evidence="8 9" key="1">
    <citation type="submission" date="2017-11" db="EMBL/GenBank/DDBJ databases">
        <title>Genomic Encyclopedia of Archaeal and Bacterial Type Strains, Phase II (KMG-II): From Individual Species to Whole Genera.</title>
        <authorList>
            <person name="Goeker M."/>
        </authorList>
    </citation>
    <scope>NUCLEOTIDE SEQUENCE [LARGE SCALE GENOMIC DNA]</scope>
    <source>
        <strain evidence="8 9">DSM 27393</strain>
    </source>
</reference>
<keyword evidence="4 6" id="KW-1133">Transmembrane helix</keyword>
<keyword evidence="3 6" id="KW-0812">Transmembrane</keyword>